<dbReference type="EC" id="4.3.3.7" evidence="3"/>
<dbReference type="GO" id="GO:0008840">
    <property type="term" value="F:4-hydroxy-tetrahydrodipicolinate synthase activity"/>
    <property type="evidence" value="ECO:0007669"/>
    <property type="project" value="UniProtKB-EC"/>
</dbReference>
<gene>
    <name evidence="3" type="ORF">RMN56_29415</name>
</gene>
<sequence>MHADDTINWDLAAHALDVLVAAGLDGVYAHGTAGEFHTLSEDEYDRINELVADKCARHRIPFQLGASHMSAQTCLGRVHRARALAPSALQVTLPDWLPLSRTEVIRFLVRIASAAEPVPLVLYNPAHAKTQVAADSYAAIRREVPSLIGIKVAGGDAAWYAAMREYAGDLAIFVPGHALATGLRHGAAGSYSNVAALNPAGAVAWQRMMIEDLGGALDVERRIQRFLADHVDPLARQGFGNPALDKFLAHLGNWAEIGTRVRWPYASVDESAAERLRPTVRGCLPELFPGE</sequence>
<evidence type="ECO:0000256" key="1">
    <source>
        <dbReference type="ARBA" id="ARBA00023239"/>
    </source>
</evidence>
<dbReference type="InterPro" id="IPR002220">
    <property type="entry name" value="DapA-like"/>
</dbReference>
<dbReference type="CDD" id="cd00408">
    <property type="entry name" value="DHDPS-like"/>
    <property type="match status" value="1"/>
</dbReference>
<dbReference type="PIRSF" id="PIRSF001365">
    <property type="entry name" value="DHDPS"/>
    <property type="match status" value="1"/>
</dbReference>
<dbReference type="PANTHER" id="PTHR42849">
    <property type="entry name" value="N-ACETYLNEURAMINATE LYASE"/>
    <property type="match status" value="1"/>
</dbReference>
<protein>
    <submittedName>
        <fullName evidence="3">Dihydrodipicolinate synthase family protein</fullName>
        <ecNumber evidence="3">4.1.3.3</ecNumber>
        <ecNumber evidence="3">4.2.1.41</ecNumber>
        <ecNumber evidence="3">4.3.3.7</ecNumber>
    </submittedName>
</protein>
<evidence type="ECO:0000313" key="4">
    <source>
        <dbReference type="Proteomes" id="UP001303001"/>
    </source>
</evidence>
<dbReference type="Proteomes" id="UP001303001">
    <property type="component" value="Chromosome"/>
</dbReference>
<dbReference type="InterPro" id="IPR013785">
    <property type="entry name" value="Aldolase_TIM"/>
</dbReference>
<dbReference type="EC" id="4.2.1.41" evidence="3"/>
<dbReference type="EC" id="4.1.3.3" evidence="3"/>
<comment type="similarity">
    <text evidence="2">Belongs to the DapA family.</text>
</comment>
<proteinExistence type="inferred from homology"/>
<organism evidence="3 4">
    <name type="scientific">Micromonospora halotolerans</name>
    <dbReference type="NCBI Taxonomy" id="709879"/>
    <lineage>
        <taxon>Bacteria</taxon>
        <taxon>Bacillati</taxon>
        <taxon>Actinomycetota</taxon>
        <taxon>Actinomycetes</taxon>
        <taxon>Micromonosporales</taxon>
        <taxon>Micromonosporaceae</taxon>
        <taxon>Micromonospora</taxon>
    </lineage>
</organism>
<keyword evidence="4" id="KW-1185">Reference proteome</keyword>
<name>A0ABY9ZWB0_9ACTN</name>
<dbReference type="SMART" id="SM01130">
    <property type="entry name" value="DHDPS"/>
    <property type="match status" value="1"/>
</dbReference>
<dbReference type="Gene3D" id="3.20.20.70">
    <property type="entry name" value="Aldolase class I"/>
    <property type="match status" value="1"/>
</dbReference>
<dbReference type="Pfam" id="PF00701">
    <property type="entry name" value="DHDPS"/>
    <property type="match status" value="1"/>
</dbReference>
<dbReference type="SUPFAM" id="SSF51569">
    <property type="entry name" value="Aldolase"/>
    <property type="match status" value="1"/>
</dbReference>
<evidence type="ECO:0000313" key="3">
    <source>
        <dbReference type="EMBL" id="WNM39192.1"/>
    </source>
</evidence>
<keyword evidence="1 2" id="KW-0456">Lyase</keyword>
<accession>A0ABY9ZWB0</accession>
<dbReference type="GO" id="GO:0047448">
    <property type="term" value="F:5-dehydro-4-deoxyglucarate dehydratase activity"/>
    <property type="evidence" value="ECO:0007669"/>
    <property type="project" value="UniProtKB-EC"/>
</dbReference>
<reference evidence="3 4" key="1">
    <citation type="submission" date="2023-09" db="EMBL/GenBank/DDBJ databases">
        <title>Micromonospora halotolerans DSM 45598 genome sequence.</title>
        <authorList>
            <person name="Mo P."/>
        </authorList>
    </citation>
    <scope>NUCLEOTIDE SEQUENCE [LARGE SCALE GENOMIC DNA]</scope>
    <source>
        <strain evidence="3 4">DSM 45598</strain>
    </source>
</reference>
<dbReference type="PANTHER" id="PTHR42849:SF1">
    <property type="entry name" value="N-ACETYLNEURAMINATE LYASE"/>
    <property type="match status" value="1"/>
</dbReference>
<dbReference type="GO" id="GO:0008747">
    <property type="term" value="F:N-acetylneuraminate lyase activity"/>
    <property type="evidence" value="ECO:0007669"/>
    <property type="project" value="UniProtKB-EC"/>
</dbReference>
<evidence type="ECO:0000256" key="2">
    <source>
        <dbReference type="PIRNR" id="PIRNR001365"/>
    </source>
</evidence>
<dbReference type="EMBL" id="CP134876">
    <property type="protein sequence ID" value="WNM39192.1"/>
    <property type="molecule type" value="Genomic_DNA"/>
</dbReference>
<dbReference type="RefSeq" id="WP_313721102.1">
    <property type="nucleotide sequence ID" value="NZ_CP134876.1"/>
</dbReference>